<comment type="caution">
    <text evidence="1">The sequence shown here is derived from an EMBL/GenBank/DDBJ whole genome shotgun (WGS) entry which is preliminary data.</text>
</comment>
<evidence type="ECO:0000313" key="1">
    <source>
        <dbReference type="EMBL" id="NRT19363.1"/>
    </source>
</evidence>
<name>A0ABX2FQB3_9BACT</name>
<accession>A0ABX2FQB3</accession>
<sequence length="133" mass="14128">MLSTVQPAAAPAVGAASQRLRETLARLEAALGRPVARSPAAPAVPASDSEGQAAYFELCRAQSAKYDADQAFWEVRDHYHGPGRKQRKSAARLVQEAARARFVAAAQAYHASPRGRAEAAARATHNARHGTSL</sequence>
<evidence type="ECO:0000313" key="2">
    <source>
        <dbReference type="Proteomes" id="UP000779507"/>
    </source>
</evidence>
<reference evidence="1 2" key="1">
    <citation type="submission" date="2020-05" db="EMBL/GenBank/DDBJ databases">
        <title>Genomic Encyclopedia of Type Strains, Phase IV (KMG-V): Genome sequencing to study the core and pangenomes of soil and plant-associated prokaryotes.</title>
        <authorList>
            <person name="Whitman W."/>
        </authorList>
    </citation>
    <scope>NUCLEOTIDE SEQUENCE [LARGE SCALE GENOMIC DNA]</scope>
    <source>
        <strain evidence="1 2">9A</strain>
    </source>
</reference>
<keyword evidence="2" id="KW-1185">Reference proteome</keyword>
<protein>
    <submittedName>
        <fullName evidence="1">Uncharacterized protein</fullName>
    </submittedName>
</protein>
<dbReference type="RefSeq" id="WP_173810096.1">
    <property type="nucleotide sequence ID" value="NZ_JABSNP010000009.1"/>
</dbReference>
<proteinExistence type="predicted"/>
<dbReference type="Proteomes" id="UP000779507">
    <property type="component" value="Unassembled WGS sequence"/>
</dbReference>
<organism evidence="1 2">
    <name type="scientific">Hymenobacter caeli</name>
    <dbReference type="NCBI Taxonomy" id="2735894"/>
    <lineage>
        <taxon>Bacteria</taxon>
        <taxon>Pseudomonadati</taxon>
        <taxon>Bacteroidota</taxon>
        <taxon>Cytophagia</taxon>
        <taxon>Cytophagales</taxon>
        <taxon>Hymenobacteraceae</taxon>
        <taxon>Hymenobacter</taxon>
    </lineage>
</organism>
<dbReference type="EMBL" id="JABSNP010000009">
    <property type="protein sequence ID" value="NRT19363.1"/>
    <property type="molecule type" value="Genomic_DNA"/>
</dbReference>
<gene>
    <name evidence="1" type="ORF">HNP98_002192</name>
</gene>